<dbReference type="GO" id="GO:0005509">
    <property type="term" value="F:calcium ion binding"/>
    <property type="evidence" value="ECO:0007669"/>
    <property type="project" value="InterPro"/>
</dbReference>
<dbReference type="PANTHER" id="PTHR14095">
    <property type="entry name" value="PHOSPHATASE 2A REGULATORY SUBUNIT-RELATED"/>
    <property type="match status" value="1"/>
</dbReference>
<evidence type="ECO:0000313" key="6">
    <source>
        <dbReference type="EMBL" id="CAI9740310.1"/>
    </source>
</evidence>
<dbReference type="InterPro" id="IPR011992">
    <property type="entry name" value="EF-hand-dom_pair"/>
</dbReference>
<sequence>MALKPVLRNKVDELFLHWLSEPDTQQLLRQNLLQIAKGDIIPQLLPVLGVESSPRGIRTTPRICPGSPPCAPVIGKVSSPRSPRRTYLSKSVSTSTTSTHVQIPKEKDCKEDSEGERGRVRDGQSVTPRPASSLVTSSIQTVGPSPPSPHSSTVCATASSAGHVGTSTSTTATSSSATTTTSTATNTTGTSTTSTNTAAGGVSSFPQIASTSTNTAVSSAGAPPPPTSLSAAALPRTVAAVAKSSKPSHKQQHPSKPSQVPNTVIMSIPQFYFPTGRPMPVEEVEAVLQNVAAVFAKAEGGKIYKNNMAVIVKALNFPLYWKSMLFRCAGGEKLGYVTFSMFSSMWRKICQTCHDDASKFVRLLAKPGCKYLVVEDFVYFVQDVVDTHPGLSFLQEAKEFHSRYVHTVISRIFFCVNRSWSGKITPNELRRSHFLQTLLLLEEEDDINQITDYFSYEHFYVIYCKFWELDQDHDLYIDRSDLARHNDHAMSSRIVDRIFSGAVTRGEAQKEGKMSYPEFVWFLIAEEDKRHPTSIEYWFRCMDIDGDGVLSIYEMEYFYEEQMHKMEALGIEKLQFEDCLCQMLDLVCPEVPEKITLHDLKSCKMSDVFYDTFFNLDKFLDHEQRDPFTNLRDPETDGPEMTDWEKYAAEEYENLLAEVGVNEDINYEDDFEPDDEDSIQEELVSPGSEFLRQRSSMPRTTSNICDPYYFRNGDLHF</sequence>
<dbReference type="FunFam" id="1.10.238.230:FF:000001">
    <property type="entry name" value="Serine/threonine-protein phosphatase 2A regulatory subunit B'' subunit beta"/>
    <property type="match status" value="1"/>
</dbReference>
<evidence type="ECO:0000256" key="3">
    <source>
        <dbReference type="ARBA" id="ARBA00093310"/>
    </source>
</evidence>
<dbReference type="PROSITE" id="PS50222">
    <property type="entry name" value="EF_HAND_2"/>
    <property type="match status" value="1"/>
</dbReference>
<dbReference type="Proteomes" id="UP001162480">
    <property type="component" value="Chromosome 24"/>
</dbReference>
<evidence type="ECO:0000256" key="2">
    <source>
        <dbReference type="ARBA" id="ARBA00022837"/>
    </source>
</evidence>
<dbReference type="InterPro" id="IPR048855">
    <property type="entry name" value="P2R3A_B_D_EF-hand"/>
</dbReference>
<keyword evidence="2" id="KW-0106">Calcium</keyword>
<feature type="region of interest" description="Disordered" evidence="4">
    <location>
        <begin position="71"/>
        <end position="206"/>
    </location>
</feature>
<dbReference type="Pfam" id="PF13499">
    <property type="entry name" value="EF-hand_7"/>
    <property type="match status" value="1"/>
</dbReference>
<dbReference type="GO" id="GO:0019888">
    <property type="term" value="F:protein phosphatase regulator activity"/>
    <property type="evidence" value="ECO:0007669"/>
    <property type="project" value="TreeGrafter"/>
</dbReference>
<evidence type="ECO:0000256" key="4">
    <source>
        <dbReference type="SAM" id="MobiDB-lite"/>
    </source>
</evidence>
<name>A0AA36BTX7_OCTVU</name>
<evidence type="ECO:0000313" key="7">
    <source>
        <dbReference type="Proteomes" id="UP001162480"/>
    </source>
</evidence>
<dbReference type="PANTHER" id="PTHR14095:SF0">
    <property type="entry name" value="MIP22305P"/>
    <property type="match status" value="1"/>
</dbReference>
<dbReference type="InterPro" id="IPR002048">
    <property type="entry name" value="EF_hand_dom"/>
</dbReference>
<dbReference type="PROSITE" id="PS00018">
    <property type="entry name" value="EF_HAND_1"/>
    <property type="match status" value="1"/>
</dbReference>
<feature type="compositionally biased region" description="Basic and acidic residues" evidence="4">
    <location>
        <begin position="103"/>
        <end position="122"/>
    </location>
</feature>
<proteinExistence type="predicted"/>
<feature type="compositionally biased region" description="Low complexity" evidence="4">
    <location>
        <begin position="86"/>
        <end position="99"/>
    </location>
</feature>
<comment type="function">
    <text evidence="3">The B regulatory subunit might modulate substrate selectivity and catalytic activity, and might also direct the localization of the catalytic enzyme to a particular subcellular compartment.</text>
</comment>
<dbReference type="FunFam" id="1.10.238.220:FF:000001">
    <property type="entry name" value="Serine/threonine-protein phosphatase 2A regulatory subunit B'' subunit alpha"/>
    <property type="match status" value="1"/>
</dbReference>
<dbReference type="FunFam" id="1.10.238.10:FF:000628">
    <property type="entry name" value="Serine/threonine-protein phosphatase 2A regulatory subunit B'' subunit beta"/>
    <property type="match status" value="1"/>
</dbReference>
<dbReference type="Pfam" id="PF21161">
    <property type="entry name" value="P2R3B_EF-hand"/>
    <property type="match status" value="1"/>
</dbReference>
<feature type="compositionally biased region" description="Polar residues" evidence="4">
    <location>
        <begin position="133"/>
        <end position="143"/>
    </location>
</feature>
<evidence type="ECO:0000256" key="1">
    <source>
        <dbReference type="ARBA" id="ARBA00022723"/>
    </source>
</evidence>
<dbReference type="Gene3D" id="1.10.238.220">
    <property type="match status" value="1"/>
</dbReference>
<feature type="compositionally biased region" description="Low complexity" evidence="4">
    <location>
        <begin position="156"/>
        <end position="206"/>
    </location>
</feature>
<dbReference type="GO" id="GO:0000159">
    <property type="term" value="C:protein phosphatase type 2A complex"/>
    <property type="evidence" value="ECO:0007669"/>
    <property type="project" value="TreeGrafter"/>
</dbReference>
<keyword evidence="7" id="KW-1185">Reference proteome</keyword>
<accession>A0AA36BTX7</accession>
<reference evidence="6" key="1">
    <citation type="submission" date="2023-08" db="EMBL/GenBank/DDBJ databases">
        <authorList>
            <person name="Alioto T."/>
            <person name="Alioto T."/>
            <person name="Gomez Garrido J."/>
        </authorList>
    </citation>
    <scope>NUCLEOTIDE SEQUENCE</scope>
</reference>
<feature type="domain" description="EF-hand" evidence="5">
    <location>
        <begin position="530"/>
        <end position="565"/>
    </location>
</feature>
<dbReference type="InterPro" id="IPR018247">
    <property type="entry name" value="EF_Hand_1_Ca_BS"/>
</dbReference>
<organism evidence="6 7">
    <name type="scientific">Octopus vulgaris</name>
    <name type="common">Common octopus</name>
    <dbReference type="NCBI Taxonomy" id="6645"/>
    <lineage>
        <taxon>Eukaryota</taxon>
        <taxon>Metazoa</taxon>
        <taxon>Spiralia</taxon>
        <taxon>Lophotrochozoa</taxon>
        <taxon>Mollusca</taxon>
        <taxon>Cephalopoda</taxon>
        <taxon>Coleoidea</taxon>
        <taxon>Octopodiformes</taxon>
        <taxon>Octopoda</taxon>
        <taxon>Incirrata</taxon>
        <taxon>Octopodidae</taxon>
        <taxon>Octopus</taxon>
    </lineage>
</organism>
<dbReference type="Gene3D" id="1.10.238.230">
    <property type="match status" value="1"/>
</dbReference>
<dbReference type="Gene3D" id="1.10.238.10">
    <property type="entry name" value="EF-hand"/>
    <property type="match status" value="1"/>
</dbReference>
<protein>
    <submittedName>
        <fullName evidence="6">Serine/threonine-protein phosphatase 2A regulatory subunit B subunit beta-like isoform X3</fullName>
    </submittedName>
</protein>
<dbReference type="InterPro" id="IPR041534">
    <property type="entry name" value="EF-hand_13"/>
</dbReference>
<dbReference type="Pfam" id="PF17958">
    <property type="entry name" value="EF-hand_13"/>
    <property type="match status" value="1"/>
</dbReference>
<dbReference type="EMBL" id="OX597837">
    <property type="protein sequence ID" value="CAI9740310.1"/>
    <property type="molecule type" value="Genomic_DNA"/>
</dbReference>
<evidence type="ECO:0000259" key="5">
    <source>
        <dbReference type="PROSITE" id="PS50222"/>
    </source>
</evidence>
<feature type="region of interest" description="Disordered" evidence="4">
    <location>
        <begin position="241"/>
        <end position="261"/>
    </location>
</feature>
<dbReference type="SUPFAM" id="SSF47473">
    <property type="entry name" value="EF-hand"/>
    <property type="match status" value="2"/>
</dbReference>
<keyword evidence="1" id="KW-0479">Metal-binding</keyword>
<dbReference type="AlphaFoldDB" id="A0AA36BTX7"/>
<gene>
    <name evidence="6" type="ORF">OCTVUL_1B015884</name>
</gene>